<reference evidence="1" key="1">
    <citation type="submission" date="2014-11" db="EMBL/GenBank/DDBJ databases">
        <authorList>
            <person name="Amaro Gonzalez C."/>
        </authorList>
    </citation>
    <scope>NUCLEOTIDE SEQUENCE</scope>
</reference>
<name>A0A0E9XLE3_ANGAN</name>
<dbReference type="EMBL" id="GBXM01006059">
    <property type="protein sequence ID" value="JAI02519.1"/>
    <property type="molecule type" value="Transcribed_RNA"/>
</dbReference>
<dbReference type="AlphaFoldDB" id="A0A0E9XLE3"/>
<sequence length="42" mass="4947">MLVQIYFKIQIIITNTLKLIHHTVTKKTGKNNFPSFLVCPFR</sequence>
<proteinExistence type="predicted"/>
<evidence type="ECO:0000313" key="1">
    <source>
        <dbReference type="EMBL" id="JAI02519.1"/>
    </source>
</evidence>
<accession>A0A0E9XLE3</accession>
<protein>
    <submittedName>
        <fullName evidence="1">Uncharacterized protein</fullName>
    </submittedName>
</protein>
<reference evidence="1" key="2">
    <citation type="journal article" date="2015" name="Fish Shellfish Immunol.">
        <title>Early steps in the European eel (Anguilla anguilla)-Vibrio vulnificus interaction in the gills: Role of the RtxA13 toxin.</title>
        <authorList>
            <person name="Callol A."/>
            <person name="Pajuelo D."/>
            <person name="Ebbesson L."/>
            <person name="Teles M."/>
            <person name="MacKenzie S."/>
            <person name="Amaro C."/>
        </authorList>
    </citation>
    <scope>NUCLEOTIDE SEQUENCE</scope>
</reference>
<organism evidence="1">
    <name type="scientific">Anguilla anguilla</name>
    <name type="common">European freshwater eel</name>
    <name type="synonym">Muraena anguilla</name>
    <dbReference type="NCBI Taxonomy" id="7936"/>
    <lineage>
        <taxon>Eukaryota</taxon>
        <taxon>Metazoa</taxon>
        <taxon>Chordata</taxon>
        <taxon>Craniata</taxon>
        <taxon>Vertebrata</taxon>
        <taxon>Euteleostomi</taxon>
        <taxon>Actinopterygii</taxon>
        <taxon>Neopterygii</taxon>
        <taxon>Teleostei</taxon>
        <taxon>Anguilliformes</taxon>
        <taxon>Anguillidae</taxon>
        <taxon>Anguilla</taxon>
    </lineage>
</organism>